<reference evidence="3 4" key="1">
    <citation type="submission" date="2013-02" db="EMBL/GenBank/DDBJ databases">
        <title>The complete genome sequence of Corynebacterium vitaeruminis DSM 20294.</title>
        <authorList>
            <person name="Ruckert C."/>
            <person name="Albersmeier A."/>
            <person name="Kalinowski J."/>
        </authorList>
    </citation>
    <scope>NUCLEOTIDE SEQUENCE [LARGE SCALE GENOMIC DNA]</scope>
    <source>
        <strain evidence="4">ATCC 10234</strain>
    </source>
</reference>
<protein>
    <recommendedName>
        <fullName evidence="2">MaoC-like domain-containing protein</fullName>
    </recommendedName>
</protein>
<name>W5XYS4_9CORY</name>
<dbReference type="PANTHER" id="PTHR43841:SF3">
    <property type="entry name" value="(3R)-HYDROXYACYL-ACP DEHYDRATASE SUBUNIT HADB"/>
    <property type="match status" value="1"/>
</dbReference>
<evidence type="ECO:0000259" key="2">
    <source>
        <dbReference type="Pfam" id="PF01575"/>
    </source>
</evidence>
<gene>
    <name evidence="3" type="ORF">B843_03885</name>
</gene>
<dbReference type="InterPro" id="IPR003965">
    <property type="entry name" value="Fatty_acid_synthase"/>
</dbReference>
<dbReference type="InterPro" id="IPR002539">
    <property type="entry name" value="MaoC-like_dom"/>
</dbReference>
<dbReference type="AlphaFoldDB" id="W5XYS4"/>
<dbReference type="GO" id="GO:0004312">
    <property type="term" value="F:fatty acid synthase activity"/>
    <property type="evidence" value="ECO:0007669"/>
    <property type="project" value="InterPro"/>
</dbReference>
<dbReference type="GO" id="GO:0005835">
    <property type="term" value="C:fatty acid synthase complex"/>
    <property type="evidence" value="ECO:0007669"/>
    <property type="project" value="InterPro"/>
</dbReference>
<keyword evidence="4" id="KW-1185">Reference proteome</keyword>
<evidence type="ECO:0000313" key="4">
    <source>
        <dbReference type="Proteomes" id="UP000019222"/>
    </source>
</evidence>
<sequence length="303" mass="33011">MEYTTLPAIPALSKEYRTVALDRVPGLGTKRSGKTDHERGFAVEGVRVDPDHLAAYNRAVGFRTTNELPLTYPFVLGFPLVIHTMAAPGFPFAAMGAVHVSNEIEQRRGVGIDEEFTLRAHATNLRAHRKGLLVDMITELLVDGEAVWTQTSTFLGLGARLSSDADLAVKDRGEQRGTRLEAPELPKSQAHTAQWEVTRGDVDAYATASGDKNPVHTSVIGAKAFGFPGVIAHGMFTAAKMLTLLEGRVSGHVRHTVDFARPVVVPARISCWATRTPDGSWQLQVRKAKSPEKLHAHALLEQL</sequence>
<dbReference type="Proteomes" id="UP000019222">
    <property type="component" value="Chromosome"/>
</dbReference>
<dbReference type="InterPro" id="IPR029069">
    <property type="entry name" value="HotDog_dom_sf"/>
</dbReference>
<dbReference type="PATRIC" id="fig|1224164.3.peg.768"/>
<evidence type="ECO:0000256" key="1">
    <source>
        <dbReference type="ARBA" id="ARBA00005254"/>
    </source>
</evidence>
<dbReference type="GO" id="GO:0006633">
    <property type="term" value="P:fatty acid biosynthetic process"/>
    <property type="evidence" value="ECO:0007669"/>
    <property type="project" value="InterPro"/>
</dbReference>
<dbReference type="PRINTS" id="PR01483">
    <property type="entry name" value="FASYNTHASE"/>
</dbReference>
<accession>W5XYS4</accession>
<dbReference type="EMBL" id="CP004353">
    <property type="protein sequence ID" value="AHI22166.1"/>
    <property type="molecule type" value="Genomic_DNA"/>
</dbReference>
<dbReference type="HOGENOM" id="CLU_056696_1_0_11"/>
<dbReference type="RefSeq" id="WP_025252209.1">
    <property type="nucleotide sequence ID" value="NZ_CP004353.1"/>
</dbReference>
<dbReference type="KEGG" id="cvt:B843_03885"/>
<proteinExistence type="inferred from homology"/>
<dbReference type="Gene3D" id="3.10.129.10">
    <property type="entry name" value="Hotdog Thioesterase"/>
    <property type="match status" value="1"/>
</dbReference>
<dbReference type="eggNOG" id="COG2030">
    <property type="taxonomic scope" value="Bacteria"/>
</dbReference>
<comment type="similarity">
    <text evidence="1">Belongs to the enoyl-CoA hydratase/isomerase family.</text>
</comment>
<dbReference type="SUPFAM" id="SSF54637">
    <property type="entry name" value="Thioesterase/thiol ester dehydrase-isomerase"/>
    <property type="match status" value="2"/>
</dbReference>
<dbReference type="STRING" id="1224164.B843_03885"/>
<evidence type="ECO:0000313" key="3">
    <source>
        <dbReference type="EMBL" id="AHI22166.1"/>
    </source>
</evidence>
<dbReference type="PANTHER" id="PTHR43841">
    <property type="entry name" value="3-HYDROXYACYL-THIOESTER DEHYDRATASE HTDX-RELATED"/>
    <property type="match status" value="1"/>
</dbReference>
<dbReference type="Pfam" id="PF01575">
    <property type="entry name" value="MaoC_dehydratas"/>
    <property type="match status" value="1"/>
</dbReference>
<organism evidence="3 4">
    <name type="scientific">Corynebacterium vitaeruminis DSM 20294</name>
    <dbReference type="NCBI Taxonomy" id="1224164"/>
    <lineage>
        <taxon>Bacteria</taxon>
        <taxon>Bacillati</taxon>
        <taxon>Actinomycetota</taxon>
        <taxon>Actinomycetes</taxon>
        <taxon>Mycobacteriales</taxon>
        <taxon>Corynebacteriaceae</taxon>
        <taxon>Corynebacterium</taxon>
    </lineage>
</organism>
<feature type="domain" description="MaoC-like" evidence="2">
    <location>
        <begin position="191"/>
        <end position="282"/>
    </location>
</feature>